<proteinExistence type="predicted"/>
<name>A0A5E4S4Z9_9BURK</name>
<gene>
    <name evidence="1" type="ORF">PFI31113_00575</name>
</gene>
<dbReference type="RefSeq" id="WP_191623264.1">
    <property type="nucleotide sequence ID" value="NZ_CABPRW010000001.1"/>
</dbReference>
<organism evidence="1 2">
    <name type="scientific">Pandoraea fibrosis</name>
    <dbReference type="NCBI Taxonomy" id="1891094"/>
    <lineage>
        <taxon>Bacteria</taxon>
        <taxon>Pseudomonadati</taxon>
        <taxon>Pseudomonadota</taxon>
        <taxon>Betaproteobacteria</taxon>
        <taxon>Burkholderiales</taxon>
        <taxon>Burkholderiaceae</taxon>
        <taxon>Pandoraea</taxon>
    </lineage>
</organism>
<protein>
    <submittedName>
        <fullName evidence="1">Uncharacterized protein</fullName>
    </submittedName>
</protein>
<reference evidence="1 2" key="1">
    <citation type="submission" date="2019-08" db="EMBL/GenBank/DDBJ databases">
        <authorList>
            <person name="Peeters C."/>
        </authorList>
    </citation>
    <scope>NUCLEOTIDE SEQUENCE [LARGE SCALE GENOMIC DNA]</scope>
    <source>
        <strain evidence="1 2">LMG 31113</strain>
    </source>
</reference>
<sequence>MFTCRTCGELSEFPEMTPEVNDLGFYFDCPGCGARNKLVNVAIPGEAAALVQLSDE</sequence>
<evidence type="ECO:0000313" key="1">
    <source>
        <dbReference type="EMBL" id="VVD70435.1"/>
    </source>
</evidence>
<dbReference type="Proteomes" id="UP000382577">
    <property type="component" value="Unassembled WGS sequence"/>
</dbReference>
<accession>A0A5E4S4Z9</accession>
<dbReference type="AlphaFoldDB" id="A0A5E4S4Z9"/>
<evidence type="ECO:0000313" key="2">
    <source>
        <dbReference type="Proteomes" id="UP000382577"/>
    </source>
</evidence>
<dbReference type="EMBL" id="CABPRW010000001">
    <property type="protein sequence ID" value="VVD70435.1"/>
    <property type="molecule type" value="Genomic_DNA"/>
</dbReference>